<keyword evidence="4" id="KW-1185">Reference proteome</keyword>
<feature type="transmembrane region" description="Helical" evidence="2">
    <location>
        <begin position="280"/>
        <end position="302"/>
    </location>
</feature>
<dbReference type="EMBL" id="FNIC01000002">
    <property type="protein sequence ID" value="SDN19261.1"/>
    <property type="molecule type" value="Genomic_DNA"/>
</dbReference>
<feature type="region of interest" description="Disordered" evidence="1">
    <location>
        <begin position="408"/>
        <end position="459"/>
    </location>
</feature>
<evidence type="ECO:0000256" key="2">
    <source>
        <dbReference type="SAM" id="Phobius"/>
    </source>
</evidence>
<organism evidence="3 4">
    <name type="scientific">Nocardioides szechwanensis</name>
    <dbReference type="NCBI Taxonomy" id="1005944"/>
    <lineage>
        <taxon>Bacteria</taxon>
        <taxon>Bacillati</taxon>
        <taxon>Actinomycetota</taxon>
        <taxon>Actinomycetes</taxon>
        <taxon>Propionibacteriales</taxon>
        <taxon>Nocardioidaceae</taxon>
        <taxon>Nocardioides</taxon>
    </lineage>
</organism>
<feature type="transmembrane region" description="Helical" evidence="2">
    <location>
        <begin position="120"/>
        <end position="138"/>
    </location>
</feature>
<name>A0A1G9ZE69_9ACTN</name>
<feature type="transmembrane region" description="Helical" evidence="2">
    <location>
        <begin position="158"/>
        <end position="180"/>
    </location>
</feature>
<proteinExistence type="predicted"/>
<dbReference type="Proteomes" id="UP000199004">
    <property type="component" value="Unassembled WGS sequence"/>
</dbReference>
<gene>
    <name evidence="3" type="ORF">SAMN05192576_1695</name>
</gene>
<protein>
    <recommendedName>
        <fullName evidence="5">FtsX-like permease family protein</fullName>
    </recommendedName>
</protein>
<sequence>MRSLTLTIALAAGRGRAALVVATTAVTSGLLLVAISIARLPGYGDGPHAYSNDDQLLGPLADPGTRPGAVLAVVLLTVPILLLLDQAVRLGSAGQHRSYTALAVAGATRRDLRRWAATEVGVPAFAGAILGIGAWWVLRELLGRELAQHTAALVPTSVGPGAWAVLVVVTVGLYGALVGLRSGSRVTAVVESGTGRPPPRPWPALLVVAGVLVMVGWPGIQSTDLAAMIGAVVLVVAGAIGLTPWAAYRAGGLAARRARTAQMLLAARRLQADPRPAGRAAAAVGAVALATGVLGVFVVDILDSGNNYGEAGEYLVPAAVVGVCTLLAMSMIAASLAVHSVETTIERRREMAALVATGVPASTVGAGTTSRGTAQHTAPRRGRLPCRRFGVRLPGRRVRTLLRSWAAGSDHHRGRSRRHGLVRQHPHPSLARDGRRSRQPTHGVNPPQPDSHAFALTGR</sequence>
<reference evidence="4" key="1">
    <citation type="submission" date="2016-10" db="EMBL/GenBank/DDBJ databases">
        <authorList>
            <person name="Varghese N."/>
            <person name="Submissions S."/>
        </authorList>
    </citation>
    <scope>NUCLEOTIDE SEQUENCE [LARGE SCALE GENOMIC DNA]</scope>
    <source>
        <strain evidence="4">CGMCC 1.11147</strain>
    </source>
</reference>
<evidence type="ECO:0000256" key="1">
    <source>
        <dbReference type="SAM" id="MobiDB-lite"/>
    </source>
</evidence>
<feature type="transmembrane region" description="Helical" evidence="2">
    <location>
        <begin position="314"/>
        <end position="338"/>
    </location>
</feature>
<dbReference type="STRING" id="1005944.SAMN05192576_1695"/>
<feature type="transmembrane region" description="Helical" evidence="2">
    <location>
        <begin position="201"/>
        <end position="220"/>
    </location>
</feature>
<evidence type="ECO:0000313" key="4">
    <source>
        <dbReference type="Proteomes" id="UP000199004"/>
    </source>
</evidence>
<evidence type="ECO:0008006" key="5">
    <source>
        <dbReference type="Google" id="ProtNLM"/>
    </source>
</evidence>
<keyword evidence="2" id="KW-0472">Membrane</keyword>
<evidence type="ECO:0000313" key="3">
    <source>
        <dbReference type="EMBL" id="SDN19261.1"/>
    </source>
</evidence>
<keyword evidence="2" id="KW-0812">Transmembrane</keyword>
<keyword evidence="2" id="KW-1133">Transmembrane helix</keyword>
<accession>A0A1G9ZE69</accession>
<dbReference type="AlphaFoldDB" id="A0A1G9ZE69"/>
<feature type="compositionally biased region" description="Basic residues" evidence="1">
    <location>
        <begin position="412"/>
        <end position="426"/>
    </location>
</feature>
<feature type="transmembrane region" description="Helical" evidence="2">
    <location>
        <begin position="226"/>
        <end position="248"/>
    </location>
</feature>
<feature type="region of interest" description="Disordered" evidence="1">
    <location>
        <begin position="362"/>
        <end position="383"/>
    </location>
</feature>
<feature type="compositionally biased region" description="Polar residues" evidence="1">
    <location>
        <begin position="365"/>
        <end position="376"/>
    </location>
</feature>
<feature type="transmembrane region" description="Helical" evidence="2">
    <location>
        <begin position="69"/>
        <end position="88"/>
    </location>
</feature>